<dbReference type="Proteomes" id="UP000254156">
    <property type="component" value="Unassembled WGS sequence"/>
</dbReference>
<dbReference type="NCBIfam" id="TIGR03696">
    <property type="entry name" value="Rhs_assc_core"/>
    <property type="match status" value="1"/>
</dbReference>
<dbReference type="RefSeq" id="WP_115097046.1">
    <property type="nucleotide sequence ID" value="NZ_UGTF01000002.1"/>
</dbReference>
<dbReference type="InterPro" id="IPR050708">
    <property type="entry name" value="T6SS_VgrG/RHS"/>
</dbReference>
<evidence type="ECO:0000259" key="3">
    <source>
        <dbReference type="Pfam" id="PF25023"/>
    </source>
</evidence>
<dbReference type="Pfam" id="PF20148">
    <property type="entry name" value="DUF6531"/>
    <property type="match status" value="1"/>
</dbReference>
<dbReference type="InterPro" id="IPR022385">
    <property type="entry name" value="Rhs_assc_core"/>
</dbReference>
<feature type="domain" description="Teneurin-like YD-shell" evidence="3">
    <location>
        <begin position="588"/>
        <end position="720"/>
    </location>
</feature>
<dbReference type="PANTHER" id="PTHR32305:SF15">
    <property type="entry name" value="PROTEIN RHSA-RELATED"/>
    <property type="match status" value="1"/>
</dbReference>
<dbReference type="Gene3D" id="2.180.10.10">
    <property type="entry name" value="RHS repeat-associated core"/>
    <property type="match status" value="2"/>
</dbReference>
<keyword evidence="1" id="KW-0677">Repeat</keyword>
<feature type="domain" description="Teneurin-like YD-shell" evidence="3">
    <location>
        <begin position="961"/>
        <end position="1263"/>
    </location>
</feature>
<reference evidence="4 5" key="1">
    <citation type="submission" date="2018-06" db="EMBL/GenBank/DDBJ databases">
        <authorList>
            <consortium name="Pathogen Informatics"/>
            <person name="Doyle S."/>
        </authorList>
    </citation>
    <scope>NUCLEOTIDE SEQUENCE [LARGE SCALE GENOMIC DNA]</scope>
    <source>
        <strain evidence="4 5">NCTC11632</strain>
    </source>
</reference>
<feature type="domain" description="DUF6531" evidence="2">
    <location>
        <begin position="285"/>
        <end position="356"/>
    </location>
</feature>
<name>A0A379EAJ5_9PORP</name>
<gene>
    <name evidence="4" type="primary">wapA_20</name>
    <name evidence="4" type="ORF">NCTC11632_01838</name>
</gene>
<dbReference type="CDD" id="cd14740">
    <property type="entry name" value="PAAR_4"/>
    <property type="match status" value="1"/>
</dbReference>
<dbReference type="EMBL" id="UGTF01000002">
    <property type="protein sequence ID" value="SUB89713.1"/>
    <property type="molecule type" value="Genomic_DNA"/>
</dbReference>
<dbReference type="PANTHER" id="PTHR32305">
    <property type="match status" value="1"/>
</dbReference>
<dbReference type="InterPro" id="IPR006530">
    <property type="entry name" value="YD"/>
</dbReference>
<dbReference type="InterPro" id="IPR056823">
    <property type="entry name" value="TEN-like_YD-shell"/>
</dbReference>
<evidence type="ECO:0000313" key="4">
    <source>
        <dbReference type="EMBL" id="SUB89713.1"/>
    </source>
</evidence>
<organism evidence="4 5">
    <name type="scientific">Porphyromonas macacae</name>
    <dbReference type="NCBI Taxonomy" id="28115"/>
    <lineage>
        <taxon>Bacteria</taxon>
        <taxon>Pseudomonadati</taxon>
        <taxon>Bacteroidota</taxon>
        <taxon>Bacteroidia</taxon>
        <taxon>Bacteroidales</taxon>
        <taxon>Porphyromonadaceae</taxon>
        <taxon>Porphyromonas</taxon>
    </lineage>
</organism>
<dbReference type="Pfam" id="PF25023">
    <property type="entry name" value="TEN_YD-shell"/>
    <property type="match status" value="3"/>
</dbReference>
<evidence type="ECO:0000259" key="2">
    <source>
        <dbReference type="Pfam" id="PF20148"/>
    </source>
</evidence>
<dbReference type="InterPro" id="IPR045351">
    <property type="entry name" value="DUF6531"/>
</dbReference>
<evidence type="ECO:0000313" key="5">
    <source>
        <dbReference type="Proteomes" id="UP000254156"/>
    </source>
</evidence>
<dbReference type="NCBIfam" id="TIGR01643">
    <property type="entry name" value="YD_repeat_2x"/>
    <property type="match status" value="6"/>
</dbReference>
<proteinExistence type="predicted"/>
<protein>
    <submittedName>
        <fullName evidence="4">Cell wall-associated polypeptide CWBP200</fullName>
    </submittedName>
</protein>
<evidence type="ECO:0000256" key="1">
    <source>
        <dbReference type="ARBA" id="ARBA00022737"/>
    </source>
</evidence>
<accession>A0A379EAJ5</accession>
<feature type="domain" description="Teneurin-like YD-shell" evidence="3">
    <location>
        <begin position="738"/>
        <end position="917"/>
    </location>
</feature>
<sequence>MAELFDKVLTAPVFRKGFGELFGEAKDKLDHLQRDLAGALLPSMPGMPVAKYYDLAIGIDFHETIFPPSPLFPVPHIGMVFDIMGAIMSAISTVLPPPPAVPAGETPPTSLSSICTAIVNGMKPSVQVHGRWVANAGTGIQHLPGIFAHLPFPIVKPMASSEMFMGSSTVLADGGPCSTQFHPALSCNLIGIPAPFRANKPPGKKISLMAPTSMLLIITSAGAPVLVGGPPTIDLFQLAMKLGMKGMGKLWGKVGDKFQDLIDGIKTKHPKLGAILQPVKCRLFGEPVDAVTGRVYCTNRDVELAGPLPFVWERTYYSDAEVDGPLGYNWHHNYNMGLYDMGNGLATIRLWDGRETIVPLVAEGERFVSRREGLVFTRDAGGFLLRDRDKRLYRFNGPRNRSDYSMLSSVETAEGFALRLSYSPGGVLRSITDSVGRVIEVETDTGGRVLCLHTSVAGKRSDLIRYVYDEAGNMVESTDRQEAVKRFRYEGHLLVRLTNQTGQNFYWAYEGRGDAARCVHTWGDGGVLEHHTEYKAGHTSTRNSLGFTTDYFYDGRNLIYKIVDEAGGVTLQEYNEYEELVVTVDPEGQSRKYTYNESGEVICFENGNGERTHYEYDERGNLLSVTTPRGAKTAWEYDERDRVCKRILPEGQTLCYEYEGLNLSRVTDERGHVFDFLFDREHRPIQLTYPNGSVHQWRYDAWGHLGEECDVRGNHTFYRSDEAGNLLWMREPDGNEHHFSYDTSGNLIHARDQLREVSFRYGSLGTLLSRTQNGRTVRFEYDTELRLTGISNEGGEFYRFALDGRGDVVDEWGFDGLHRHYERDGAGRVRRVLRPDDRWSAYEYDGVGHIVGERHSDGSVAAYKYDKDGLLTAAFNDSMKIGFERGRDGRVLKEIQGEHTVESVYDAFGSRTRLLSDRGADVALRYDCEGFLSGMQTSGWSVAIGRDRSGLEIQRELSGGVSVTTGRDMLGRTVRRDILSGGVEQSRMRYRWSMGNRLHRKENELTGESVHFGYDSWDNLFRADYRGGSEVESIYKAPDALGNLFRTEERKDRKYGKGGRLLEDRKFAYRYDGEGNLVLKSRLRPDDGDEAPQWQEGDWAYEWQGNGMLKSVKRPDGEVVSFEYDPLGRRISKTYKDRTTRWVWDGNVPLHEWTDDEKREGAGDENLITWLFEEGSFVPTAKIVGNKAYSIITDYLGTPTHAFDSKGDKIWERELDIYGKAREGDSSFIPFLFQGQYFDEETDLCYNRFRYYSPDTGSYISQDPIGLAGNNPTLYAYVKDSNSWIDVFGLECSKTLRGKVKEIDTQNLPEWVTDSFKEGKYKTVITTEDIVLYRVFGGNAKSTGAFASTSKSINAIQAKIDNALLPEWKNTRVYEATINVPKGTVLNIGQVAPQKTLSGTILKGGADQVLMPQNWPANWITDVRILPL</sequence>